<dbReference type="Gene3D" id="2.60.120.560">
    <property type="entry name" value="Exo-inulinase, domain 1"/>
    <property type="match status" value="1"/>
</dbReference>
<dbReference type="GO" id="GO:0005737">
    <property type="term" value="C:cytoplasm"/>
    <property type="evidence" value="ECO:0007669"/>
    <property type="project" value="TreeGrafter"/>
</dbReference>
<dbReference type="CAZy" id="CBM38">
    <property type="family name" value="Carbohydrate-Binding Module Family 38"/>
</dbReference>
<accession>D5UCP3</accession>
<dbReference type="SUPFAM" id="SSF49899">
    <property type="entry name" value="Concanavalin A-like lectins/glucanases"/>
    <property type="match status" value="1"/>
</dbReference>
<dbReference type="Proteomes" id="UP000000849">
    <property type="component" value="Chromosome"/>
</dbReference>
<gene>
    <name evidence="7" type="ordered locus">Cfla_3401</name>
</gene>
<dbReference type="CDD" id="cd18622">
    <property type="entry name" value="GH32_Inu-like"/>
    <property type="match status" value="1"/>
</dbReference>
<dbReference type="GO" id="GO:0005987">
    <property type="term" value="P:sucrose catabolic process"/>
    <property type="evidence" value="ECO:0007669"/>
    <property type="project" value="TreeGrafter"/>
</dbReference>
<evidence type="ECO:0000256" key="1">
    <source>
        <dbReference type="ARBA" id="ARBA00009902"/>
    </source>
</evidence>
<dbReference type="eggNOG" id="COG1621">
    <property type="taxonomic scope" value="Bacteria"/>
</dbReference>
<dbReference type="STRING" id="446466.Cfla_3401"/>
<reference evidence="7 8" key="1">
    <citation type="journal article" date="2010" name="Stand. Genomic Sci.">
        <title>Complete genome sequence of Cellulomonas flavigena type strain (134).</title>
        <authorList>
            <person name="Abt B."/>
            <person name="Foster B."/>
            <person name="Lapidus A."/>
            <person name="Clum A."/>
            <person name="Sun H."/>
            <person name="Pukall R."/>
            <person name="Lucas S."/>
            <person name="Glavina Del Rio T."/>
            <person name="Nolan M."/>
            <person name="Tice H."/>
            <person name="Cheng J.F."/>
            <person name="Pitluck S."/>
            <person name="Liolios K."/>
            <person name="Ivanova N."/>
            <person name="Mavromatis K."/>
            <person name="Ovchinnikova G."/>
            <person name="Pati A."/>
            <person name="Goodwin L."/>
            <person name="Chen A."/>
            <person name="Palaniappan K."/>
            <person name="Land M."/>
            <person name="Hauser L."/>
            <person name="Chang Y.J."/>
            <person name="Jeffries C.D."/>
            <person name="Rohde M."/>
            <person name="Goker M."/>
            <person name="Woyke T."/>
            <person name="Bristow J."/>
            <person name="Eisen J.A."/>
            <person name="Markowitz V."/>
            <person name="Hugenholtz P."/>
            <person name="Kyrpides N.C."/>
            <person name="Klenk H.P."/>
        </authorList>
    </citation>
    <scope>NUCLEOTIDE SEQUENCE [LARGE SCALE GENOMIC DNA]</scope>
    <source>
        <strain evidence="8">ATCC 482 / DSM 20109 / BCRC 11376 / JCM 18109 / NBRC 3775 / NCIMB 8073 / NRS 134</strain>
    </source>
</reference>
<dbReference type="SMART" id="SM00640">
    <property type="entry name" value="Glyco_32"/>
    <property type="match status" value="1"/>
</dbReference>
<dbReference type="Pfam" id="PF00251">
    <property type="entry name" value="Glyco_hydro_32N"/>
    <property type="match status" value="2"/>
</dbReference>
<evidence type="ECO:0000313" key="7">
    <source>
        <dbReference type="EMBL" id="ADG76278.1"/>
    </source>
</evidence>
<dbReference type="Pfam" id="PF08244">
    <property type="entry name" value="Glyco_hydro_32C"/>
    <property type="match status" value="1"/>
</dbReference>
<dbReference type="InterPro" id="IPR013320">
    <property type="entry name" value="ConA-like_dom_sf"/>
</dbReference>
<keyword evidence="4" id="KW-0732">Signal</keyword>
<comment type="similarity">
    <text evidence="1">Belongs to the glycosyl hydrolase 32 family.</text>
</comment>
<name>D5UCP3_CELFN</name>
<organism evidence="7 8">
    <name type="scientific">Cellulomonas flavigena (strain ATCC 482 / DSM 20109 / BCRC 11376 / JCM 18109 / NBRC 3775 / NCIMB 8073 / NRS 134)</name>
    <dbReference type="NCBI Taxonomy" id="446466"/>
    <lineage>
        <taxon>Bacteria</taxon>
        <taxon>Bacillati</taxon>
        <taxon>Actinomycetota</taxon>
        <taxon>Actinomycetes</taxon>
        <taxon>Micrococcales</taxon>
        <taxon>Cellulomonadaceae</taxon>
        <taxon>Cellulomonas</taxon>
    </lineage>
</organism>
<evidence type="ECO:0000259" key="5">
    <source>
        <dbReference type="Pfam" id="PF00251"/>
    </source>
</evidence>
<feature type="chain" id="PRO_5038608278" evidence="4">
    <location>
        <begin position="27"/>
        <end position="851"/>
    </location>
</feature>
<keyword evidence="2 7" id="KW-0378">Hydrolase</keyword>
<dbReference type="Gene3D" id="2.115.10.20">
    <property type="entry name" value="Glycosyl hydrolase domain, family 43"/>
    <property type="match status" value="2"/>
</dbReference>
<keyword evidence="8" id="KW-1185">Reference proteome</keyword>
<dbReference type="GO" id="GO:0004575">
    <property type="term" value="F:sucrose alpha-glucosidase activity"/>
    <property type="evidence" value="ECO:0007669"/>
    <property type="project" value="TreeGrafter"/>
</dbReference>
<dbReference type="InterPro" id="IPR023296">
    <property type="entry name" value="Glyco_hydro_beta-prop_sf"/>
</dbReference>
<evidence type="ECO:0000256" key="2">
    <source>
        <dbReference type="ARBA" id="ARBA00022801"/>
    </source>
</evidence>
<feature type="domain" description="Glycosyl hydrolase family 32 N-terminal" evidence="5">
    <location>
        <begin position="38"/>
        <end position="274"/>
    </location>
</feature>
<dbReference type="PANTHER" id="PTHR42800">
    <property type="entry name" value="EXOINULINASE INUD (AFU_ORTHOLOGUE AFUA_5G00480)"/>
    <property type="match status" value="1"/>
</dbReference>
<dbReference type="InterPro" id="IPR013148">
    <property type="entry name" value="Glyco_hydro_32_N"/>
</dbReference>
<feature type="domain" description="Glycosyl hydrolase family 32 N-terminal" evidence="5">
    <location>
        <begin position="608"/>
        <end position="672"/>
    </location>
</feature>
<dbReference type="SUPFAM" id="SSF75005">
    <property type="entry name" value="Arabinanase/levansucrase/invertase"/>
    <property type="match status" value="1"/>
</dbReference>
<dbReference type="KEGG" id="cfl:Cfla_3401"/>
<protein>
    <submittedName>
        <fullName evidence="7">Glycosyl hydrolase family 32 domain protein</fullName>
    </submittedName>
</protein>
<keyword evidence="3" id="KW-0326">Glycosidase</keyword>
<dbReference type="InterPro" id="IPR001362">
    <property type="entry name" value="Glyco_hydro_32"/>
</dbReference>
<dbReference type="HOGENOM" id="CLU_001528_3_0_11"/>
<evidence type="ECO:0000256" key="4">
    <source>
        <dbReference type="SAM" id="SignalP"/>
    </source>
</evidence>
<feature type="domain" description="Glycosyl hydrolase family 32 C-terminal" evidence="6">
    <location>
        <begin position="709"/>
        <end position="832"/>
    </location>
</feature>
<feature type="signal peptide" evidence="4">
    <location>
        <begin position="1"/>
        <end position="26"/>
    </location>
</feature>
<dbReference type="CAZy" id="GH32">
    <property type="family name" value="Glycoside Hydrolase Family 32"/>
</dbReference>
<dbReference type="RefSeq" id="WP_013118607.1">
    <property type="nucleotide sequence ID" value="NC_014151.1"/>
</dbReference>
<evidence type="ECO:0000259" key="6">
    <source>
        <dbReference type="Pfam" id="PF08244"/>
    </source>
</evidence>
<proteinExistence type="inferred from homology"/>
<evidence type="ECO:0000256" key="3">
    <source>
        <dbReference type="ARBA" id="ARBA00023295"/>
    </source>
</evidence>
<dbReference type="AlphaFoldDB" id="D5UCP3"/>
<dbReference type="InterPro" id="IPR018053">
    <property type="entry name" value="Glyco_hydro_32_AS"/>
</dbReference>
<evidence type="ECO:0000313" key="8">
    <source>
        <dbReference type="Proteomes" id="UP000000849"/>
    </source>
</evidence>
<dbReference type="PANTHER" id="PTHR42800:SF1">
    <property type="entry name" value="EXOINULINASE INUD (AFU_ORTHOLOGUE AFUA_5G00480)"/>
    <property type="match status" value="1"/>
</dbReference>
<sequence length="851" mass="90715">MRRRIRALGATAAVALMTGLAAPVQGQDAADPHRPVVHFAPQRHWVNDPNGPVWYDGQYHLFFQHNPLGDTWGHMSWGHAVSTDLVTWEERPLAIPWSEREHIFSGTVVVDEGNTSGLGTPGTTPLVAAYTSWDPLTGIQSQSVASSLDAGETWTAYEGNPVLDIGSREFRDPKVFRYEAGGYWVMAVALAEERIIRFYRSHDLIRWTHLSDFGPAGAVGGVWEMPDLFELPVDGDPARTRWVLVVSLNPGAVAGGSGAQYFVGEFDGTRFVADPPPAPGPDGDVLADFEGGTYGEGWTTTGDAFGDGPVSGTLPGQHPVTDFRGEGLVNSFRGGDAATGTLTSPPFTVERRHLTMLVGGGRHPHRPGTGDGAAPAGTVLADFEGTDFGDWTVEGTAFGPGPLAGDAPCQTGVRGYLGTRLANSYQNGRSDPCTPPPDSATGRLVSPTFTVDRPWISMLVGGGAGPGTAVRLVVDGQVVRTASGRESGTLDWATWDVAELAGRRAHLEVVDEVTGGWGHIMVDHIVLSDEPARPRSDEATVNLVVDGRVVRTATGRDSEQLAPVTWDVGDLVGRTAQLVVTDTSTGGWGHILLDHVVATDAPVPTPLERHAWVDHGTDFYAPLTFENTPDGERVAIAWMNNWEYATSTPTTGWRGSMTFPRTLALRTVDGRVVLTFHPVDVPGAEPIRLRDHEGVLDEGTVRVPEATHDGAAIVTVELEVGDAERLGLHVRVGDDERTVVGYDVAAGRMYVDRTRSGTVDFHPGFAGVHTALLPTRDGRVRLQVVVDRSSVEVFGNDGEATITDLVYPGGGSNGVALFAEGGRATVTSLEVRPLGPGTSWAVVARGHAARP</sequence>
<dbReference type="InterPro" id="IPR013189">
    <property type="entry name" value="Glyco_hydro_32_C"/>
</dbReference>
<dbReference type="EMBL" id="CP001964">
    <property type="protein sequence ID" value="ADG76278.1"/>
    <property type="molecule type" value="Genomic_DNA"/>
</dbReference>
<dbReference type="PROSITE" id="PS00609">
    <property type="entry name" value="GLYCOSYL_HYDROL_F32"/>
    <property type="match status" value="1"/>
</dbReference>